<keyword evidence="2" id="KW-1003">Cell membrane</keyword>
<name>A0A1I5Q0J0_9SPHN</name>
<feature type="transmembrane region" description="Helical" evidence="8">
    <location>
        <begin position="98"/>
        <end position="117"/>
    </location>
</feature>
<evidence type="ECO:0000256" key="7">
    <source>
        <dbReference type="ARBA" id="ARBA00024033"/>
    </source>
</evidence>
<feature type="transmembrane region" description="Helical" evidence="8">
    <location>
        <begin position="209"/>
        <end position="235"/>
    </location>
</feature>
<dbReference type="Proteomes" id="UP000199586">
    <property type="component" value="Unassembled WGS sequence"/>
</dbReference>
<keyword evidence="4 8" id="KW-0812">Transmembrane</keyword>
<evidence type="ECO:0000256" key="4">
    <source>
        <dbReference type="ARBA" id="ARBA00022692"/>
    </source>
</evidence>
<dbReference type="EMBL" id="FOXP01000001">
    <property type="protein sequence ID" value="SFP39813.1"/>
    <property type="molecule type" value="Genomic_DNA"/>
</dbReference>
<sequence length="395" mass="41292">MRLRTDDWVTAPRARAVALAVLLATVLMIGALAWEAHGTVDAWGRPLGTDFSNVWTAGWMADHGQAASAWDWSRHHAVQRALHGPRVPFYGWHYPPPFLLVAALFALLPYLAALILWQGATLTAAVAVACRIVPGRTTVLVALGFPAVLVCLGHGQNGFLTAALLGGGLLLLARRPVLAGVLIGCLCYKPQFAPVLPVAMLVGGHWRAIAAAGATVMALVAATTAIWGVAVWHAFAGSLALTRTVIVEQADTGAYKIVSAFAAVRLHDGPVALAYAVQAVASTAAILGIVALRAAPARVRYAAVATGSLLATPYAFDYDTVVIGVAIAFLVAEAAVTGWRDGEKSVLALAYLAPLVGRATAQATGVPLNLLAIVLLWVVTMRRGLAPITPSPCRR</sequence>
<evidence type="ECO:0000256" key="5">
    <source>
        <dbReference type="ARBA" id="ARBA00022989"/>
    </source>
</evidence>
<protein>
    <recommendedName>
        <fullName evidence="11">DUF2029 domain-containing protein</fullName>
    </recommendedName>
</protein>
<evidence type="ECO:0000256" key="8">
    <source>
        <dbReference type="SAM" id="Phobius"/>
    </source>
</evidence>
<evidence type="ECO:0000313" key="9">
    <source>
        <dbReference type="EMBL" id="SFP39813.1"/>
    </source>
</evidence>
<keyword evidence="3" id="KW-0808">Transferase</keyword>
<organism evidence="9 10">
    <name type="scientific">Sphingomonas rubra</name>
    <dbReference type="NCBI Taxonomy" id="634430"/>
    <lineage>
        <taxon>Bacteria</taxon>
        <taxon>Pseudomonadati</taxon>
        <taxon>Pseudomonadota</taxon>
        <taxon>Alphaproteobacteria</taxon>
        <taxon>Sphingomonadales</taxon>
        <taxon>Sphingomonadaceae</taxon>
        <taxon>Sphingomonas</taxon>
    </lineage>
</organism>
<dbReference type="Pfam" id="PF09594">
    <property type="entry name" value="GT87"/>
    <property type="match status" value="1"/>
</dbReference>
<keyword evidence="5 8" id="KW-1133">Transmembrane helix</keyword>
<gene>
    <name evidence="9" type="ORF">SAMN04488241_101376</name>
</gene>
<evidence type="ECO:0000313" key="10">
    <source>
        <dbReference type="Proteomes" id="UP000199586"/>
    </source>
</evidence>
<evidence type="ECO:0000256" key="3">
    <source>
        <dbReference type="ARBA" id="ARBA00022679"/>
    </source>
</evidence>
<dbReference type="GO" id="GO:0016758">
    <property type="term" value="F:hexosyltransferase activity"/>
    <property type="evidence" value="ECO:0007669"/>
    <property type="project" value="InterPro"/>
</dbReference>
<evidence type="ECO:0000256" key="1">
    <source>
        <dbReference type="ARBA" id="ARBA00004651"/>
    </source>
</evidence>
<dbReference type="STRING" id="634430.SAMN04488241_101376"/>
<proteinExistence type="inferred from homology"/>
<dbReference type="GO" id="GO:0005886">
    <property type="term" value="C:plasma membrane"/>
    <property type="evidence" value="ECO:0007669"/>
    <property type="project" value="UniProtKB-SubCell"/>
</dbReference>
<feature type="transmembrane region" description="Helical" evidence="8">
    <location>
        <begin position="272"/>
        <end position="295"/>
    </location>
</feature>
<evidence type="ECO:0008006" key="11">
    <source>
        <dbReference type="Google" id="ProtNLM"/>
    </source>
</evidence>
<evidence type="ECO:0000256" key="2">
    <source>
        <dbReference type="ARBA" id="ARBA00022475"/>
    </source>
</evidence>
<comment type="similarity">
    <text evidence="7">Belongs to the glycosyltransferase 87 family.</text>
</comment>
<feature type="transmembrane region" description="Helical" evidence="8">
    <location>
        <begin position="316"/>
        <end position="339"/>
    </location>
</feature>
<accession>A0A1I5Q0J0</accession>
<dbReference type="RefSeq" id="WP_245738996.1">
    <property type="nucleotide sequence ID" value="NZ_FOXP01000001.1"/>
</dbReference>
<comment type="subcellular location">
    <subcellularLocation>
        <location evidence="1">Cell membrane</location>
        <topology evidence="1">Multi-pass membrane protein</topology>
    </subcellularLocation>
</comment>
<feature type="transmembrane region" description="Helical" evidence="8">
    <location>
        <begin position="359"/>
        <end position="379"/>
    </location>
</feature>
<evidence type="ECO:0000256" key="6">
    <source>
        <dbReference type="ARBA" id="ARBA00023136"/>
    </source>
</evidence>
<keyword evidence="10" id="KW-1185">Reference proteome</keyword>
<dbReference type="InterPro" id="IPR018584">
    <property type="entry name" value="GT87"/>
</dbReference>
<dbReference type="AlphaFoldDB" id="A0A1I5Q0J0"/>
<keyword evidence="6 8" id="KW-0472">Membrane</keyword>
<feature type="transmembrane region" description="Helical" evidence="8">
    <location>
        <begin position="138"/>
        <end position="156"/>
    </location>
</feature>
<reference evidence="9 10" key="1">
    <citation type="submission" date="2016-10" db="EMBL/GenBank/DDBJ databases">
        <authorList>
            <person name="de Groot N.N."/>
        </authorList>
    </citation>
    <scope>NUCLEOTIDE SEQUENCE [LARGE SCALE GENOMIC DNA]</scope>
    <source>
        <strain evidence="9 10">CGMCC 1.9113</strain>
    </source>
</reference>